<gene>
    <name evidence="3" type="ORF">QBC47DRAFT_133420</name>
</gene>
<protein>
    <submittedName>
        <fullName evidence="3">Heterokaryon incompatibility protein-domain-containing protein</fullName>
    </submittedName>
</protein>
<comment type="caution">
    <text evidence="3">The sequence shown here is derived from an EMBL/GenBank/DDBJ whole genome shotgun (WGS) entry which is preliminary data.</text>
</comment>
<accession>A0AAJ0BH17</accession>
<sequence>MESRTSGEQLLTAQVDSGNTPSGSLMDDTADGCVICRDVVACLWSLHQERKDDYSEDRDINRDARVTWTANLYLLASSADGGCPWCSALLGGISNLPPRPWRSGDEVFDLKVTASRDAPTNFRVEQIETGTGAAAVGNLELSLYGVKSNDFDITSAENLDKARCVIDDCIQHHAACPSGKEAPSPLRLVNVGGDDHINLEPSDGKPAIYAALSYCWGDSAAIHAAKTLKSNLASRLQRFPLSQLPRTLRDAVQFIRLLKIPYVWIDSLCIVQDDNDEWEREAKKMMHYYGQAYLTVVPVEASSADSGMQLKRDPSLSPPTWTLAGPWSHDPHGSHLILSSERPKDHTTVHWSTWNKRGWTYQERLNSARILYVFGSSLRLECREGAWGTLMFSRPARDMWYSNPPRSSFEHGKFLPISAHAIAKMTKEDIIRSWEEIVDLYTLRMLTMPKDQWYAFSGISEAYATRFGCQIVAGLLRDRLLEDLVGWNRVHPSSWKKPSTETPIASDPPLSSQFPMPSWSWLSPNWSEDRNFRLRHSQVEDLQEPRASLRCIIADGNGDDKSIKLEMSGMIVREKGMVDQLMEQAHSSAAAWGYGSTRVSLDCKLRCACLDGRHAGCTNLYAVLAVASLLLVGVSPFSEHIAFRHPSDPPAVAFWHFLLIQPAIMGGLAGQSKWPQYRRVGGLHVPESRMRGGIAEDIINRKQETIILV</sequence>
<proteinExistence type="predicted"/>
<feature type="region of interest" description="Disordered" evidence="1">
    <location>
        <begin position="1"/>
        <end position="23"/>
    </location>
</feature>
<dbReference type="EMBL" id="MU839829">
    <property type="protein sequence ID" value="KAK1758124.1"/>
    <property type="molecule type" value="Genomic_DNA"/>
</dbReference>
<evidence type="ECO:0000259" key="2">
    <source>
        <dbReference type="Pfam" id="PF06985"/>
    </source>
</evidence>
<evidence type="ECO:0000313" key="4">
    <source>
        <dbReference type="Proteomes" id="UP001239445"/>
    </source>
</evidence>
<dbReference type="AlphaFoldDB" id="A0AAJ0BH17"/>
<dbReference type="PANTHER" id="PTHR33112">
    <property type="entry name" value="DOMAIN PROTEIN, PUTATIVE-RELATED"/>
    <property type="match status" value="1"/>
</dbReference>
<feature type="domain" description="Heterokaryon incompatibility" evidence="2">
    <location>
        <begin position="209"/>
        <end position="363"/>
    </location>
</feature>
<dbReference type="Proteomes" id="UP001239445">
    <property type="component" value="Unassembled WGS sequence"/>
</dbReference>
<evidence type="ECO:0000313" key="3">
    <source>
        <dbReference type="EMBL" id="KAK1758124.1"/>
    </source>
</evidence>
<dbReference type="InterPro" id="IPR010730">
    <property type="entry name" value="HET"/>
</dbReference>
<reference evidence="3" key="1">
    <citation type="submission" date="2023-06" db="EMBL/GenBank/DDBJ databases">
        <title>Genome-scale phylogeny and comparative genomics of the fungal order Sordariales.</title>
        <authorList>
            <consortium name="Lawrence Berkeley National Laboratory"/>
            <person name="Hensen N."/>
            <person name="Bonometti L."/>
            <person name="Westerberg I."/>
            <person name="Brannstrom I.O."/>
            <person name="Guillou S."/>
            <person name="Cros-Aarteil S."/>
            <person name="Calhoun S."/>
            <person name="Haridas S."/>
            <person name="Kuo A."/>
            <person name="Mondo S."/>
            <person name="Pangilinan J."/>
            <person name="Riley R."/>
            <person name="Labutti K."/>
            <person name="Andreopoulos B."/>
            <person name="Lipzen A."/>
            <person name="Chen C."/>
            <person name="Yanf M."/>
            <person name="Daum C."/>
            <person name="Ng V."/>
            <person name="Clum A."/>
            <person name="Steindorff A."/>
            <person name="Ohm R."/>
            <person name="Martin F."/>
            <person name="Silar P."/>
            <person name="Natvig D."/>
            <person name="Lalanne C."/>
            <person name="Gautier V."/>
            <person name="Ament-Velasquez S.L."/>
            <person name="Kruys A."/>
            <person name="Hutchinson M.I."/>
            <person name="Powell A.J."/>
            <person name="Barry K."/>
            <person name="Miller A.N."/>
            <person name="Grigoriev I.V."/>
            <person name="Debuchy R."/>
            <person name="Gladieux P."/>
            <person name="Thoren M.H."/>
            <person name="Johannesson H."/>
        </authorList>
    </citation>
    <scope>NUCLEOTIDE SEQUENCE</scope>
    <source>
        <strain evidence="3">PSN4</strain>
    </source>
</reference>
<dbReference type="Pfam" id="PF06985">
    <property type="entry name" value="HET"/>
    <property type="match status" value="1"/>
</dbReference>
<name>A0AAJ0BH17_9PEZI</name>
<dbReference type="PANTHER" id="PTHR33112:SF9">
    <property type="entry name" value="HETEROKARYON INCOMPATIBILITY DOMAIN-CONTAINING PROTEIN"/>
    <property type="match status" value="1"/>
</dbReference>
<organism evidence="3 4">
    <name type="scientific">Echria macrotheca</name>
    <dbReference type="NCBI Taxonomy" id="438768"/>
    <lineage>
        <taxon>Eukaryota</taxon>
        <taxon>Fungi</taxon>
        <taxon>Dikarya</taxon>
        <taxon>Ascomycota</taxon>
        <taxon>Pezizomycotina</taxon>
        <taxon>Sordariomycetes</taxon>
        <taxon>Sordariomycetidae</taxon>
        <taxon>Sordariales</taxon>
        <taxon>Schizotheciaceae</taxon>
        <taxon>Echria</taxon>
    </lineage>
</organism>
<keyword evidence="4" id="KW-1185">Reference proteome</keyword>
<evidence type="ECO:0000256" key="1">
    <source>
        <dbReference type="SAM" id="MobiDB-lite"/>
    </source>
</evidence>